<dbReference type="PANTHER" id="PTHR34975">
    <property type="entry name" value="SPORE GERMINATION PROTEIN A2"/>
    <property type="match status" value="1"/>
</dbReference>
<evidence type="ECO:0000256" key="3">
    <source>
        <dbReference type="ARBA" id="ARBA00022448"/>
    </source>
</evidence>
<evidence type="ECO:0000256" key="2">
    <source>
        <dbReference type="ARBA" id="ARBA00007998"/>
    </source>
</evidence>
<protein>
    <submittedName>
        <fullName evidence="9">Spore gernimation protein</fullName>
    </submittedName>
</protein>
<dbReference type="EMBL" id="CP011974">
    <property type="protein sequence ID" value="AKO92348.1"/>
    <property type="molecule type" value="Genomic_DNA"/>
</dbReference>
<keyword evidence="7 8" id="KW-0472">Membrane</keyword>
<evidence type="ECO:0000256" key="8">
    <source>
        <dbReference type="SAM" id="Phobius"/>
    </source>
</evidence>
<dbReference type="PANTHER" id="PTHR34975:SF2">
    <property type="entry name" value="SPORE GERMINATION PROTEIN A2"/>
    <property type="match status" value="1"/>
</dbReference>
<comment type="similarity">
    <text evidence="2">Belongs to the amino acid-polyamine-organocation (APC) superfamily. Spore germination protein (SGP) (TC 2.A.3.9) family.</text>
</comment>
<reference evidence="9 10" key="1">
    <citation type="journal article" date="2015" name="PLoS ONE">
        <title>Genome Sequence of Bacillus endophyticus and Analysis of Its Companion Mechanism in the Ketogulonigenium vulgare-Bacillus Strain Consortium.</title>
        <authorList>
            <person name="Jia N."/>
            <person name="Du J."/>
            <person name="Ding M.Z."/>
            <person name="Gao F."/>
            <person name="Yuan Y.J."/>
        </authorList>
    </citation>
    <scope>NUCLEOTIDE SEQUENCE [LARGE SCALE GENOMIC DNA]</scope>
    <source>
        <strain evidence="9 10">Hbe603</strain>
    </source>
</reference>
<organism evidence="9 10">
    <name type="scientific">Priestia filamentosa</name>
    <dbReference type="NCBI Taxonomy" id="1402861"/>
    <lineage>
        <taxon>Bacteria</taxon>
        <taxon>Bacillati</taxon>
        <taxon>Bacillota</taxon>
        <taxon>Bacilli</taxon>
        <taxon>Bacillales</taxon>
        <taxon>Bacillaceae</taxon>
        <taxon>Priestia</taxon>
    </lineage>
</organism>
<evidence type="ECO:0000256" key="7">
    <source>
        <dbReference type="ARBA" id="ARBA00023136"/>
    </source>
</evidence>
<dbReference type="GO" id="GO:0009847">
    <property type="term" value="P:spore germination"/>
    <property type="evidence" value="ECO:0007669"/>
    <property type="project" value="InterPro"/>
</dbReference>
<dbReference type="NCBIfam" id="TIGR00912">
    <property type="entry name" value="2A0309"/>
    <property type="match status" value="1"/>
</dbReference>
<dbReference type="Pfam" id="PF03845">
    <property type="entry name" value="Spore_permease"/>
    <property type="match status" value="1"/>
</dbReference>
<dbReference type="PATRIC" id="fig|135735.6.peg.2020"/>
<keyword evidence="4" id="KW-0309">Germination</keyword>
<evidence type="ECO:0000256" key="5">
    <source>
        <dbReference type="ARBA" id="ARBA00022692"/>
    </source>
</evidence>
<feature type="transmembrane region" description="Helical" evidence="8">
    <location>
        <begin position="220"/>
        <end position="243"/>
    </location>
</feature>
<dbReference type="RefSeq" id="WP_048896762.1">
    <property type="nucleotide sequence ID" value="NZ_CP011974.1"/>
</dbReference>
<evidence type="ECO:0000256" key="1">
    <source>
        <dbReference type="ARBA" id="ARBA00004141"/>
    </source>
</evidence>
<evidence type="ECO:0000313" key="10">
    <source>
        <dbReference type="Proteomes" id="UP000036202"/>
    </source>
</evidence>
<dbReference type="KEGG" id="beo:BEH_09725"/>
<gene>
    <name evidence="9" type="ORF">BEH_09725</name>
</gene>
<proteinExistence type="inferred from homology"/>
<keyword evidence="3" id="KW-0813">Transport</keyword>
<feature type="transmembrane region" description="Helical" evidence="8">
    <location>
        <begin position="305"/>
        <end position="323"/>
    </location>
</feature>
<feature type="transmembrane region" description="Helical" evidence="8">
    <location>
        <begin position="12"/>
        <end position="30"/>
    </location>
</feature>
<dbReference type="AlphaFoldDB" id="A0A0H4KVM8"/>
<dbReference type="OrthoDB" id="2716906at2"/>
<dbReference type="Proteomes" id="UP000036202">
    <property type="component" value="Chromosome"/>
</dbReference>
<comment type="subcellular location">
    <subcellularLocation>
        <location evidence="1">Membrane</location>
        <topology evidence="1">Multi-pass membrane protein</topology>
    </subcellularLocation>
</comment>
<feature type="transmembrane region" description="Helical" evidence="8">
    <location>
        <begin position="87"/>
        <end position="107"/>
    </location>
</feature>
<evidence type="ECO:0000256" key="4">
    <source>
        <dbReference type="ARBA" id="ARBA00022544"/>
    </source>
</evidence>
<keyword evidence="6 8" id="KW-1133">Transmembrane helix</keyword>
<dbReference type="InterPro" id="IPR004761">
    <property type="entry name" value="Spore_GerAB"/>
</dbReference>
<reference evidence="10" key="2">
    <citation type="submission" date="2015-06" db="EMBL/GenBank/DDBJ databases">
        <title>Genome Sequence of Bacillus endophyticus and Analysis of its Companion Mechanism in the Ketogulonigenium vulgare-Bacillus strain Consortium.</title>
        <authorList>
            <person name="Jia N."/>
            <person name="Du J."/>
            <person name="Ding M.-Z."/>
            <person name="Gao F."/>
            <person name="Yuan Y.-J."/>
        </authorList>
    </citation>
    <scope>NUCLEOTIDE SEQUENCE [LARGE SCALE GENOMIC DNA]</scope>
    <source>
        <strain evidence="10">Hbe603</strain>
    </source>
</reference>
<feature type="transmembrane region" description="Helical" evidence="8">
    <location>
        <begin position="148"/>
        <end position="169"/>
    </location>
</feature>
<feature type="transmembrane region" description="Helical" evidence="8">
    <location>
        <begin position="113"/>
        <end position="136"/>
    </location>
</feature>
<name>A0A0H4KVM8_9BACI</name>
<feature type="transmembrane region" description="Helical" evidence="8">
    <location>
        <begin position="189"/>
        <end position="208"/>
    </location>
</feature>
<feature type="transmembrane region" description="Helical" evidence="8">
    <location>
        <begin position="335"/>
        <end position="357"/>
    </location>
</feature>
<evidence type="ECO:0000256" key="6">
    <source>
        <dbReference type="ARBA" id="ARBA00022989"/>
    </source>
</evidence>
<sequence length="364" mass="40859">MGRDGGQLTTLDFIALISSTMLGVGLVVLPRTITAKVGTPDGWLVLVIDGLLFFVVIYVLLQILKKHNVKNYFDYTQEGFGKKLGKLVNLIMVVYFIGVASFEVVAMSEMVRFFLLAETPVELIILTFILTSAYLINSNLKVIARVCVFFFPITIAVILLIYAFGLQIVDIKNVQPILGQGIMPVVKGMNTVMLSFFGIELLLILKGFTSKDTKLMKGAFVGFAVPLLLYILTYVLVVGGVTVQEVTTVTWPTISFVQSFEVKGIFIERLESFLLITWILQFFTTLTLYYFSAVTGLQSVFRNGYKPNIYILIPIIFLLANWPKDTIEILKMSDMLGWIFPFVLLAIPILNFLLVAIKRRVKAR</sequence>
<keyword evidence="5 8" id="KW-0812">Transmembrane</keyword>
<evidence type="ECO:0000313" key="9">
    <source>
        <dbReference type="EMBL" id="AKO92348.1"/>
    </source>
</evidence>
<accession>A0A0H4KVM8</accession>
<keyword evidence="10" id="KW-1185">Reference proteome</keyword>
<feature type="transmembrane region" description="Helical" evidence="8">
    <location>
        <begin position="273"/>
        <end position="293"/>
    </location>
</feature>
<dbReference type="Gene3D" id="1.20.1740.10">
    <property type="entry name" value="Amino acid/polyamine transporter I"/>
    <property type="match status" value="1"/>
</dbReference>
<dbReference type="GO" id="GO:0016020">
    <property type="term" value="C:membrane"/>
    <property type="evidence" value="ECO:0007669"/>
    <property type="project" value="UniProtKB-SubCell"/>
</dbReference>
<feature type="transmembrane region" description="Helical" evidence="8">
    <location>
        <begin position="42"/>
        <end position="61"/>
    </location>
</feature>
<dbReference type="PIRSF" id="PIRSF006060">
    <property type="entry name" value="AA_transporter"/>
    <property type="match status" value="1"/>
</dbReference>